<feature type="transmembrane region" description="Helical" evidence="8">
    <location>
        <begin position="418"/>
        <end position="437"/>
    </location>
</feature>
<keyword evidence="4 8" id="KW-0812">Transmembrane</keyword>
<dbReference type="STRING" id="857566.A0A1E3PCI6"/>
<feature type="domain" description="Amino acid permease/ SLC12A" evidence="9">
    <location>
        <begin position="7"/>
        <end position="498"/>
    </location>
</feature>
<evidence type="ECO:0000313" key="10">
    <source>
        <dbReference type="EMBL" id="ODQ63125.1"/>
    </source>
</evidence>
<dbReference type="Gene3D" id="1.20.1740.10">
    <property type="entry name" value="Amino acid/polyamine transporter I"/>
    <property type="match status" value="1"/>
</dbReference>
<dbReference type="GO" id="GO:0055075">
    <property type="term" value="P:potassium ion homeostasis"/>
    <property type="evidence" value="ECO:0007669"/>
    <property type="project" value="TreeGrafter"/>
</dbReference>
<keyword evidence="11" id="KW-1185">Reference proteome</keyword>
<dbReference type="PANTHER" id="PTHR11827">
    <property type="entry name" value="SOLUTE CARRIER FAMILY 12, CATION COTRANSPORTERS"/>
    <property type="match status" value="1"/>
</dbReference>
<feature type="compositionally biased region" description="Basic and acidic residues" evidence="7">
    <location>
        <begin position="1055"/>
        <end position="1066"/>
    </location>
</feature>
<feature type="transmembrane region" description="Helical" evidence="8">
    <location>
        <begin position="443"/>
        <end position="461"/>
    </location>
</feature>
<feature type="region of interest" description="Disordered" evidence="7">
    <location>
        <begin position="903"/>
        <end position="934"/>
    </location>
</feature>
<feature type="compositionally biased region" description="Polar residues" evidence="7">
    <location>
        <begin position="1018"/>
        <end position="1037"/>
    </location>
</feature>
<gene>
    <name evidence="10" type="ORF">NADFUDRAFT_84602</name>
</gene>
<evidence type="ECO:0000313" key="11">
    <source>
        <dbReference type="Proteomes" id="UP000095009"/>
    </source>
</evidence>
<dbReference type="GO" id="GO:0005774">
    <property type="term" value="C:vacuolar membrane"/>
    <property type="evidence" value="ECO:0007669"/>
    <property type="project" value="TreeGrafter"/>
</dbReference>
<feature type="transmembrane region" description="Helical" evidence="8">
    <location>
        <begin position="383"/>
        <end position="406"/>
    </location>
</feature>
<evidence type="ECO:0000259" key="9">
    <source>
        <dbReference type="Pfam" id="PF00324"/>
    </source>
</evidence>
<dbReference type="FunFam" id="1.20.1740.10:FF:000013">
    <property type="entry name" value="Solute carrier family 12 member"/>
    <property type="match status" value="1"/>
</dbReference>
<keyword evidence="5 8" id="KW-1133">Transmembrane helix</keyword>
<accession>A0A1E3PCI6</accession>
<evidence type="ECO:0000256" key="2">
    <source>
        <dbReference type="ARBA" id="ARBA00010593"/>
    </source>
</evidence>
<protein>
    <recommendedName>
        <fullName evidence="9">Amino acid permease/ SLC12A domain-containing protein</fullName>
    </recommendedName>
</protein>
<feature type="region of interest" description="Disordered" evidence="7">
    <location>
        <begin position="1216"/>
        <end position="1242"/>
    </location>
</feature>
<dbReference type="Proteomes" id="UP000095009">
    <property type="component" value="Unassembled WGS sequence"/>
</dbReference>
<dbReference type="PANTHER" id="PTHR11827:SF72">
    <property type="entry name" value="GH08340P"/>
    <property type="match status" value="1"/>
</dbReference>
<feature type="region of interest" description="Disordered" evidence="7">
    <location>
        <begin position="976"/>
        <end position="1076"/>
    </location>
</feature>
<evidence type="ECO:0000256" key="8">
    <source>
        <dbReference type="SAM" id="Phobius"/>
    </source>
</evidence>
<dbReference type="InterPro" id="IPR004842">
    <property type="entry name" value="SLC12A_fam"/>
</dbReference>
<feature type="transmembrane region" description="Helical" evidence="8">
    <location>
        <begin position="224"/>
        <end position="246"/>
    </location>
</feature>
<dbReference type="GO" id="GO:0034486">
    <property type="term" value="P:vacuolar transmembrane transport"/>
    <property type="evidence" value="ECO:0007669"/>
    <property type="project" value="TreeGrafter"/>
</dbReference>
<feature type="transmembrane region" description="Helical" evidence="8">
    <location>
        <begin position="258"/>
        <end position="278"/>
    </location>
</feature>
<dbReference type="InterPro" id="IPR004841">
    <property type="entry name" value="AA-permease/SLC12A_dom"/>
</dbReference>
<dbReference type="Pfam" id="PF00324">
    <property type="entry name" value="AA_permease"/>
    <property type="match status" value="1"/>
</dbReference>
<name>A0A1E3PCI6_9ASCO</name>
<dbReference type="OrthoDB" id="2020542at2759"/>
<organism evidence="10 11">
    <name type="scientific">Nadsonia fulvescens var. elongata DSM 6958</name>
    <dbReference type="NCBI Taxonomy" id="857566"/>
    <lineage>
        <taxon>Eukaryota</taxon>
        <taxon>Fungi</taxon>
        <taxon>Dikarya</taxon>
        <taxon>Ascomycota</taxon>
        <taxon>Saccharomycotina</taxon>
        <taxon>Dipodascomycetes</taxon>
        <taxon>Dipodascales</taxon>
        <taxon>Dipodascales incertae sedis</taxon>
        <taxon>Nadsonia</taxon>
    </lineage>
</organism>
<sequence>MGTFDGVFIPTTLNVLSILMFLRFGFIIGQTGVLCTLALLVISYCIDLLTTLSISAISTNGVVRGGGAYYMISRSLGPEFGGSIGVVFYIGQVLNSGMNVVGFCEPLLYNFGRDVGVISSLLPVSRWWEFTYATILLVFCTVICMIGSSVFAKTGRFLFWILLLSTLSVPLSTFFVSPFYIPGIDVWYSGLSLQTLKDNLWPRFTSGAAGSLLPLGEPENFQNMFGIFFPATAGIFAGASMSGDLVKPSKSIPRGTLSGLLLTFISYAIVILAMGASIPRTLLYSDVQVLQRVNLSKYVILMGELSTSLFSSIVGIVGSAKLLEAIAKDNIIPGLSIFTSKPSSNPNDPKKDAHQSEPEPYLAIFVTYIIAQITLFFDINAIAGFITMAFLMTFIVTNMACFLLKISSAPNFRPSFRFFSWKTALYGGLFGLVAMFFADGQKAFGMLIVLIVLFILIHYISPPKPWGDVSQGLIYHQVRKYLLRLRQDSVKFWRPQILLLVDDPRSAWNLIRFCNHLKKGGLYILGHVVITDNFQLGFMEIKYQQEKWTKLRDLANAKAFIQIATGPDIIWSIRNLFLGSGLGGMRPNITVLGFFEMKNHEYYSKGKKTSPSPLNSSALPQLSGPKHHSQFNTIIEGSPALPTDDCRKESSLFVTKWVHIIEDLLVMQTNIAVARGFSGLELPISKSDTQPSSKKYHQHEPRRYIDLYPIQMSSQYINEDGAAGDILATNFDTYTLILQMGAILNTVPSWKKSHTLRVIVFVEFEDDVEDERTRIKDLLENLRIKAEVRVECLSSGKFKNYEIIINGLEGDDKNQSVDLYLKNEAWWDDLKMVRKNIRENLQAAATTTTFPTSTNSGVDILKSQFRNNSASNLSLSFIPTNIAETILPSNSFTPASVVLNRSTEGFGSPRKPSTGHFLSSPLAPGSPSTESSTSAEFMAELYPAQSISGTDSNTTGPSLHQVLGVKNRRLSMSQANAANTNKRRHTFSTITGPSTTGLPYVDSDLKKSEDGKNLPPHQVQTSPFSSSQSATGETTALLNPDNGEGNPRNVSDYDSLDKDPYVDRHNPVSQAPIRPPPMGIGHNLQDRFPLIANASCRGSSAASSVLASGATTPTGGMKSSRMKPNFSSLAIPQMKFLENDADDSTKSTITFDDGVKLSKKKLLRKDLKNVDPMSTGALSPHVGLESNERVHPSRRHDIIYDAATLAAASISDDALPQGSNSVAVDEKTNPNKVGFSSVGSSTTSSSASLSLSSLLPKEHVSSNVIDPNPANANDSQLRENGIDLNNFSDYDWQDVSYLSFNDIPAKAQHLILNDLMASTSKLNQTDVIFSTLPAPTIGTHESEEESLEYVESLELWCQNLPPVMLIHSQTMTVT</sequence>
<feature type="compositionally biased region" description="Polar residues" evidence="7">
    <location>
        <begin position="609"/>
        <end position="620"/>
    </location>
</feature>
<reference evidence="10 11" key="1">
    <citation type="journal article" date="2016" name="Proc. Natl. Acad. Sci. U.S.A.">
        <title>Comparative genomics of biotechnologically important yeasts.</title>
        <authorList>
            <person name="Riley R."/>
            <person name="Haridas S."/>
            <person name="Wolfe K.H."/>
            <person name="Lopes M.R."/>
            <person name="Hittinger C.T."/>
            <person name="Goeker M."/>
            <person name="Salamov A.A."/>
            <person name="Wisecaver J.H."/>
            <person name="Long T.M."/>
            <person name="Calvey C.H."/>
            <person name="Aerts A.L."/>
            <person name="Barry K.W."/>
            <person name="Choi C."/>
            <person name="Clum A."/>
            <person name="Coughlan A.Y."/>
            <person name="Deshpande S."/>
            <person name="Douglass A.P."/>
            <person name="Hanson S.J."/>
            <person name="Klenk H.-P."/>
            <person name="LaButti K.M."/>
            <person name="Lapidus A."/>
            <person name="Lindquist E.A."/>
            <person name="Lipzen A.M."/>
            <person name="Meier-Kolthoff J.P."/>
            <person name="Ohm R.A."/>
            <person name="Otillar R.P."/>
            <person name="Pangilinan J.L."/>
            <person name="Peng Y."/>
            <person name="Rokas A."/>
            <person name="Rosa C.A."/>
            <person name="Scheuner C."/>
            <person name="Sibirny A.A."/>
            <person name="Slot J.C."/>
            <person name="Stielow J.B."/>
            <person name="Sun H."/>
            <person name="Kurtzman C.P."/>
            <person name="Blackwell M."/>
            <person name="Grigoriev I.V."/>
            <person name="Jeffries T.W."/>
        </authorList>
    </citation>
    <scope>NUCLEOTIDE SEQUENCE [LARGE SCALE GENOMIC DNA]</scope>
    <source>
        <strain evidence="10 11">DSM 6958</strain>
    </source>
</reference>
<keyword evidence="3" id="KW-0813">Transport</keyword>
<evidence type="ECO:0000256" key="4">
    <source>
        <dbReference type="ARBA" id="ARBA00022692"/>
    </source>
</evidence>
<dbReference type="GO" id="GO:0015379">
    <property type="term" value="F:potassium:chloride symporter activity"/>
    <property type="evidence" value="ECO:0007669"/>
    <property type="project" value="TreeGrafter"/>
</dbReference>
<feature type="region of interest" description="Disordered" evidence="7">
    <location>
        <begin position="606"/>
        <end position="627"/>
    </location>
</feature>
<comment type="subcellular location">
    <subcellularLocation>
        <location evidence="1">Membrane</location>
        <topology evidence="1">Multi-pass membrane protein</topology>
    </subcellularLocation>
</comment>
<dbReference type="EMBL" id="KV454416">
    <property type="protein sequence ID" value="ODQ63125.1"/>
    <property type="molecule type" value="Genomic_DNA"/>
</dbReference>
<evidence type="ECO:0000256" key="1">
    <source>
        <dbReference type="ARBA" id="ARBA00004141"/>
    </source>
</evidence>
<feature type="transmembrane region" description="Helical" evidence="8">
    <location>
        <begin position="158"/>
        <end position="181"/>
    </location>
</feature>
<feature type="transmembrane region" description="Helical" evidence="8">
    <location>
        <begin position="298"/>
        <end position="318"/>
    </location>
</feature>
<proteinExistence type="inferred from homology"/>
<evidence type="ECO:0000256" key="7">
    <source>
        <dbReference type="SAM" id="MobiDB-lite"/>
    </source>
</evidence>
<evidence type="ECO:0000256" key="5">
    <source>
        <dbReference type="ARBA" id="ARBA00022989"/>
    </source>
</evidence>
<evidence type="ECO:0000256" key="3">
    <source>
        <dbReference type="ARBA" id="ARBA00022448"/>
    </source>
</evidence>
<feature type="transmembrane region" description="Helical" evidence="8">
    <location>
        <begin position="130"/>
        <end position="151"/>
    </location>
</feature>
<dbReference type="GO" id="GO:0006884">
    <property type="term" value="P:cell volume homeostasis"/>
    <property type="evidence" value="ECO:0007669"/>
    <property type="project" value="TreeGrafter"/>
</dbReference>
<keyword evidence="6 8" id="KW-0472">Membrane</keyword>
<evidence type="ECO:0000256" key="6">
    <source>
        <dbReference type="ARBA" id="ARBA00023136"/>
    </source>
</evidence>
<comment type="similarity">
    <text evidence="2">Belongs to the SLC12A transporter family.</text>
</comment>
<feature type="compositionally biased region" description="Basic and acidic residues" evidence="7">
    <location>
        <begin position="1003"/>
        <end position="1012"/>
    </location>
</feature>
<feature type="non-terminal residue" evidence="10">
    <location>
        <position position="1374"/>
    </location>
</feature>
<dbReference type="GO" id="GO:0055064">
    <property type="term" value="P:chloride ion homeostasis"/>
    <property type="evidence" value="ECO:0007669"/>
    <property type="project" value="TreeGrafter"/>
</dbReference>
<feature type="compositionally biased region" description="Polar residues" evidence="7">
    <location>
        <begin position="987"/>
        <end position="997"/>
    </location>
</feature>